<organism evidence="2 3">
    <name type="scientific">Albidovulum litorale</name>
    <dbReference type="NCBI Taxonomy" id="2984134"/>
    <lineage>
        <taxon>Bacteria</taxon>
        <taxon>Pseudomonadati</taxon>
        <taxon>Pseudomonadota</taxon>
        <taxon>Alphaproteobacteria</taxon>
        <taxon>Rhodobacterales</taxon>
        <taxon>Paracoccaceae</taxon>
        <taxon>Albidovulum</taxon>
    </lineage>
</organism>
<keyword evidence="1" id="KW-1133">Transmembrane helix</keyword>
<dbReference type="Proteomes" id="UP001652564">
    <property type="component" value="Unassembled WGS sequence"/>
</dbReference>
<comment type="caution">
    <text evidence="2">The sequence shown here is derived from an EMBL/GenBank/DDBJ whole genome shotgun (WGS) entry which is preliminary data.</text>
</comment>
<name>A0ABT2ZP62_9RHOB</name>
<dbReference type="EMBL" id="JAOWKZ010000003">
    <property type="protein sequence ID" value="MCV2872857.1"/>
    <property type="molecule type" value="Genomic_DNA"/>
</dbReference>
<gene>
    <name evidence="2" type="ORF">OEZ71_11185</name>
</gene>
<evidence type="ECO:0000313" key="3">
    <source>
        <dbReference type="Proteomes" id="UP001652564"/>
    </source>
</evidence>
<accession>A0ABT2ZP62</accession>
<evidence type="ECO:0008006" key="4">
    <source>
        <dbReference type="Google" id="ProtNLM"/>
    </source>
</evidence>
<sequence>MSRYYQTFARIGAGLAAIAMLVWFLWPGGAWQFEPEPFFAFGVAVVVWAFTEFKLSEEVIYRASTPNDIRFGREIFAYGTWNFRELLKDHDYHRGIHPRFLTEASLLVSETELGIAHFQDGRVQKKYLDFFERLKVFVDYFGMHSSPERFGSVMLQSVIPANQFDEMNVAPHHQAEINEVNRLATEAWKAMRPLITEIKERIPEVFDEQIRGGWIRSPEE</sequence>
<evidence type="ECO:0000313" key="2">
    <source>
        <dbReference type="EMBL" id="MCV2872857.1"/>
    </source>
</evidence>
<keyword evidence="3" id="KW-1185">Reference proteome</keyword>
<proteinExistence type="predicted"/>
<feature type="transmembrane region" description="Helical" evidence="1">
    <location>
        <begin position="7"/>
        <end position="26"/>
    </location>
</feature>
<reference evidence="2 3" key="1">
    <citation type="submission" date="2022-10" db="EMBL/GenBank/DDBJ databases">
        <title>Defluviimonas sp. nov., isolated from ocean surface sediments.</title>
        <authorList>
            <person name="He W."/>
            <person name="Wang L."/>
            <person name="Zhang D.-F."/>
        </authorList>
    </citation>
    <scope>NUCLEOTIDE SEQUENCE [LARGE SCALE GENOMIC DNA]</scope>
    <source>
        <strain evidence="2 3">WL0050</strain>
    </source>
</reference>
<evidence type="ECO:0000256" key="1">
    <source>
        <dbReference type="SAM" id="Phobius"/>
    </source>
</evidence>
<dbReference type="RefSeq" id="WP_263740082.1">
    <property type="nucleotide sequence ID" value="NZ_JAOWKZ010000003.1"/>
</dbReference>
<keyword evidence="1" id="KW-0812">Transmembrane</keyword>
<keyword evidence="1" id="KW-0472">Membrane</keyword>
<protein>
    <recommendedName>
        <fullName evidence="4">DUF3137 domain-containing protein</fullName>
    </recommendedName>
</protein>